<dbReference type="RefSeq" id="WP_168606712.1">
    <property type="nucleotide sequence ID" value="NZ_CP038852.1"/>
</dbReference>
<dbReference type="EMBL" id="CP038852">
    <property type="protein sequence ID" value="QIZ20833.1"/>
    <property type="molecule type" value="Genomic_DNA"/>
</dbReference>
<organism evidence="1 2">
    <name type="scientific">Candidatus Pelagibacter giovannonii</name>
    <dbReference type="NCBI Taxonomy" id="2563896"/>
    <lineage>
        <taxon>Bacteria</taxon>
        <taxon>Pseudomonadati</taxon>
        <taxon>Pseudomonadota</taxon>
        <taxon>Alphaproteobacteria</taxon>
        <taxon>Candidatus Pelagibacterales</taxon>
        <taxon>Candidatus Pelagibacteraceae</taxon>
        <taxon>Candidatus Pelagibacter</taxon>
    </lineage>
</organism>
<dbReference type="AlphaFoldDB" id="A0A6H1Q383"/>
<gene>
    <name evidence="1" type="ORF">E5R92_03415</name>
</gene>
<keyword evidence="2" id="KW-1185">Reference proteome</keyword>
<protein>
    <submittedName>
        <fullName evidence="1">Uncharacterized protein</fullName>
    </submittedName>
</protein>
<accession>A0A6H1Q383</accession>
<dbReference type="Proteomes" id="UP000501094">
    <property type="component" value="Chromosome"/>
</dbReference>
<sequence>MIKSDNVSFISNVNGLTRRTLLLSEKLQFESINDLSFYDLKLFLSKKKILIDDYISVYNLFKLFLILILGKKKELIVYSFEVYYIDLSSYSFFSKFNTFKTFLGGLIKCIILRTFIKLYSKKIIVCSELRKKYIEKIYTDQEVLFLNNRVYKNDNFSLEEIKEKNFFFIAGSIDNEIDFEKLCIFCKKENYILIITAKINDKKLFINIQI</sequence>
<dbReference type="KEGG" id="peg:E5R92_03415"/>
<evidence type="ECO:0000313" key="1">
    <source>
        <dbReference type="EMBL" id="QIZ20833.1"/>
    </source>
</evidence>
<name>A0A6H1Q383_9PROT</name>
<reference evidence="1 2" key="1">
    <citation type="journal article" date="2020" name="Nat. Microbiol.">
        <title>Lysogenic host-virus interactions in SAR11 marine bacteria.</title>
        <authorList>
            <person name="Morris R.M."/>
            <person name="Cain K.R."/>
            <person name="Hvorecny K.L."/>
            <person name="Kollman J.M."/>
        </authorList>
    </citation>
    <scope>NUCLEOTIDE SEQUENCE [LARGE SCALE GENOMIC DNA]</scope>
    <source>
        <strain evidence="1 2">NP1</strain>
    </source>
</reference>
<evidence type="ECO:0000313" key="2">
    <source>
        <dbReference type="Proteomes" id="UP000501094"/>
    </source>
</evidence>
<proteinExistence type="predicted"/>